<dbReference type="EMBL" id="CP151657">
    <property type="protein sequence ID" value="WZP16502.1"/>
    <property type="molecule type" value="Genomic_DNA"/>
</dbReference>
<dbReference type="InterPro" id="IPR052179">
    <property type="entry name" value="DD-CPase-like"/>
</dbReference>
<dbReference type="Proteomes" id="UP001448858">
    <property type="component" value="Chromosome"/>
</dbReference>
<dbReference type="InterPro" id="IPR058193">
    <property type="entry name" value="VanY/YodJ_core_dom"/>
</dbReference>
<name>A0ABZ3A1G6_9MICC</name>
<organism evidence="3 4">
    <name type="scientific">Arthrobacter citreus</name>
    <dbReference type="NCBI Taxonomy" id="1670"/>
    <lineage>
        <taxon>Bacteria</taxon>
        <taxon>Bacillati</taxon>
        <taxon>Actinomycetota</taxon>
        <taxon>Actinomycetes</taxon>
        <taxon>Micrococcales</taxon>
        <taxon>Micrococcaceae</taxon>
        <taxon>Arthrobacter</taxon>
    </lineage>
</organism>
<evidence type="ECO:0000256" key="1">
    <source>
        <dbReference type="SAM" id="SignalP"/>
    </source>
</evidence>
<dbReference type="Pfam" id="PF08310">
    <property type="entry name" value="LGFP"/>
    <property type="match status" value="2"/>
</dbReference>
<reference evidence="3 4" key="1">
    <citation type="submission" date="2024-04" db="EMBL/GenBank/DDBJ databases">
        <title>Arthrobacter sp. from Plains bison fecal sample.</title>
        <authorList>
            <person name="Ruzzini A."/>
        </authorList>
    </citation>
    <scope>NUCLEOTIDE SEQUENCE [LARGE SCALE GENOMIC DNA]</scope>
    <source>
        <strain evidence="3 4">EINP1</strain>
    </source>
</reference>
<feature type="chain" id="PRO_5046371113" evidence="1">
    <location>
        <begin position="29"/>
        <end position="328"/>
    </location>
</feature>
<dbReference type="PANTHER" id="PTHR34385:SF1">
    <property type="entry name" value="PEPTIDOGLYCAN L-ALANYL-D-GLUTAMATE ENDOPEPTIDASE CWLK"/>
    <property type="match status" value="1"/>
</dbReference>
<feature type="domain" description="D-alanyl-D-alanine carboxypeptidase-like core" evidence="2">
    <location>
        <begin position="174"/>
        <end position="301"/>
    </location>
</feature>
<keyword evidence="3" id="KW-0378">Hydrolase</keyword>
<evidence type="ECO:0000313" key="4">
    <source>
        <dbReference type="Proteomes" id="UP001448858"/>
    </source>
</evidence>
<keyword evidence="3" id="KW-0121">Carboxypeptidase</keyword>
<proteinExistence type="predicted"/>
<dbReference type="InterPro" id="IPR009045">
    <property type="entry name" value="Zn_M74/Hedgehog-like"/>
</dbReference>
<dbReference type="InterPro" id="IPR013207">
    <property type="entry name" value="LGFP"/>
</dbReference>
<dbReference type="SUPFAM" id="SSF55166">
    <property type="entry name" value="Hedgehog/DD-peptidase"/>
    <property type="match status" value="1"/>
</dbReference>
<accession>A0ABZ3A1G6</accession>
<keyword evidence="3" id="KW-0645">Protease</keyword>
<evidence type="ECO:0000313" key="3">
    <source>
        <dbReference type="EMBL" id="WZP16502.1"/>
    </source>
</evidence>
<feature type="signal peptide" evidence="1">
    <location>
        <begin position="1"/>
        <end position="28"/>
    </location>
</feature>
<sequence length="328" mass="33817">MIRHSRRIVSAAVCALMLTAAGMPAAHADPSAASAIEQAYRQLGGASSGIGSATGPETCGLRGDGCYRHYEYGSIHWSAETGAQPTWGAIRTAWAAASSENGALGYPTAPPACTGSACSQPFQRGTISWQVGTGATSTLSIDDPAGTAVVVNKARPLAPADYAPRDLQSVDGQLLRPEAAAALTRLQAAAAADGVGVTAISGYRSFADQTGLYAGYEAGYGTHQADTISARPGHSEHQTGLAVDVASPDGLCTLQACFEGTAAGAWAAENAHLFGFIIRYPSDATDITGYSYEPWHLRFVGEDIAAGMATEGITTLEEYLALPAAPRY</sequence>
<gene>
    <name evidence="3" type="ORF">AAE021_02615</name>
</gene>
<dbReference type="PANTHER" id="PTHR34385">
    <property type="entry name" value="D-ALANYL-D-ALANINE CARBOXYPEPTIDASE"/>
    <property type="match status" value="1"/>
</dbReference>
<dbReference type="InterPro" id="IPR003709">
    <property type="entry name" value="VanY-like_core_dom"/>
</dbReference>
<keyword evidence="1" id="KW-0732">Signal</keyword>
<keyword evidence="4" id="KW-1185">Reference proteome</keyword>
<dbReference type="Gene3D" id="3.30.1380.10">
    <property type="match status" value="1"/>
</dbReference>
<dbReference type="CDD" id="cd14852">
    <property type="entry name" value="LD-carboxypeptidase"/>
    <property type="match status" value="1"/>
</dbReference>
<evidence type="ECO:0000259" key="2">
    <source>
        <dbReference type="Pfam" id="PF02557"/>
    </source>
</evidence>
<dbReference type="GO" id="GO:0004180">
    <property type="term" value="F:carboxypeptidase activity"/>
    <property type="evidence" value="ECO:0007669"/>
    <property type="project" value="UniProtKB-KW"/>
</dbReference>
<protein>
    <submittedName>
        <fullName evidence="3">D-alanyl-D-alanine carboxypeptidase family protein</fullName>
    </submittedName>
</protein>
<dbReference type="Pfam" id="PF02557">
    <property type="entry name" value="VanY"/>
    <property type="match status" value="1"/>
</dbReference>
<dbReference type="RefSeq" id="WP_342024113.1">
    <property type="nucleotide sequence ID" value="NZ_CP151657.1"/>
</dbReference>